<comment type="caution">
    <text evidence="1">The sequence shown here is derived from an EMBL/GenBank/DDBJ whole genome shotgun (WGS) entry which is preliminary data.</text>
</comment>
<dbReference type="Proteomes" id="UP000790347">
    <property type="component" value="Unassembled WGS sequence"/>
</dbReference>
<sequence>MTLEQQQQKQKKIQDKIVGDSGTVFTKSCWFVAEDKQCFSYMAMNYFPFFYIVHTRDLNLMLDVPDTNSPTVDKL</sequence>
<proteinExistence type="predicted"/>
<gene>
    <name evidence="1" type="ORF">DERF_002073</name>
</gene>
<evidence type="ECO:0000313" key="2">
    <source>
        <dbReference type="Proteomes" id="UP000790347"/>
    </source>
</evidence>
<keyword evidence="2" id="KW-1185">Reference proteome</keyword>
<organism evidence="1 2">
    <name type="scientific">Dermatophagoides farinae</name>
    <name type="common">American house dust mite</name>
    <dbReference type="NCBI Taxonomy" id="6954"/>
    <lineage>
        <taxon>Eukaryota</taxon>
        <taxon>Metazoa</taxon>
        <taxon>Ecdysozoa</taxon>
        <taxon>Arthropoda</taxon>
        <taxon>Chelicerata</taxon>
        <taxon>Arachnida</taxon>
        <taxon>Acari</taxon>
        <taxon>Acariformes</taxon>
        <taxon>Sarcoptiformes</taxon>
        <taxon>Astigmata</taxon>
        <taxon>Psoroptidia</taxon>
        <taxon>Analgoidea</taxon>
        <taxon>Pyroglyphidae</taxon>
        <taxon>Dermatophagoidinae</taxon>
        <taxon>Dermatophagoides</taxon>
    </lineage>
</organism>
<evidence type="ECO:0000313" key="1">
    <source>
        <dbReference type="EMBL" id="KAH9528102.1"/>
    </source>
</evidence>
<name>A0A922LBP2_DERFA</name>
<accession>A0A922LBP2</accession>
<protein>
    <submittedName>
        <fullName evidence="1">Uncharacterized protein</fullName>
    </submittedName>
</protein>
<reference evidence="1" key="1">
    <citation type="submission" date="2013-05" db="EMBL/GenBank/DDBJ databases">
        <authorList>
            <person name="Yim A.K.Y."/>
            <person name="Chan T.F."/>
            <person name="Ji K.M."/>
            <person name="Liu X.Y."/>
            <person name="Zhou J.W."/>
            <person name="Li R.Q."/>
            <person name="Yang K.Y."/>
            <person name="Li J."/>
            <person name="Li M."/>
            <person name="Law P.T.W."/>
            <person name="Wu Y.L."/>
            <person name="Cai Z.L."/>
            <person name="Qin H."/>
            <person name="Bao Y."/>
            <person name="Leung R.K.K."/>
            <person name="Ng P.K.S."/>
            <person name="Zou J."/>
            <person name="Zhong X.J."/>
            <person name="Ran P.X."/>
            <person name="Zhong N.S."/>
            <person name="Liu Z.G."/>
            <person name="Tsui S.K.W."/>
        </authorList>
    </citation>
    <scope>NUCLEOTIDE SEQUENCE</scope>
    <source>
        <strain evidence="1">Derf</strain>
        <tissue evidence="1">Whole organism</tissue>
    </source>
</reference>
<dbReference type="EMBL" id="ASGP02000001">
    <property type="protein sequence ID" value="KAH9528102.1"/>
    <property type="molecule type" value="Genomic_DNA"/>
</dbReference>
<reference evidence="1" key="2">
    <citation type="journal article" date="2022" name="Res Sq">
        <title>Comparative Genomics Reveals Insights into the Divergent Evolution of Astigmatic Mites and Household Pest Adaptations.</title>
        <authorList>
            <person name="Xiong Q."/>
            <person name="Wan A.T.-Y."/>
            <person name="Liu X.-Y."/>
            <person name="Fung C.S.-H."/>
            <person name="Xiao X."/>
            <person name="Malainual N."/>
            <person name="Hou J."/>
            <person name="Wang L."/>
            <person name="Wang M."/>
            <person name="Yang K."/>
            <person name="Cui Y."/>
            <person name="Leung E."/>
            <person name="Nong W."/>
            <person name="Shin S.-K."/>
            <person name="Au S."/>
            <person name="Jeong K.Y."/>
            <person name="Chew F.T."/>
            <person name="Hui J."/>
            <person name="Leung T.F."/>
            <person name="Tungtrongchitr A."/>
            <person name="Zhong N."/>
            <person name="Liu Z."/>
            <person name="Tsui S."/>
        </authorList>
    </citation>
    <scope>NUCLEOTIDE SEQUENCE</scope>
    <source>
        <strain evidence="1">Derf</strain>
        <tissue evidence="1">Whole organism</tissue>
    </source>
</reference>
<dbReference type="AlphaFoldDB" id="A0A922LBP2"/>